<feature type="transmembrane region" description="Helical" evidence="2">
    <location>
        <begin position="241"/>
        <end position="263"/>
    </location>
</feature>
<dbReference type="AlphaFoldDB" id="A0A8H4R4I8"/>
<organism evidence="4 5">
    <name type="scientific">Agrocybe pediades</name>
    <dbReference type="NCBI Taxonomy" id="84607"/>
    <lineage>
        <taxon>Eukaryota</taxon>
        <taxon>Fungi</taxon>
        <taxon>Dikarya</taxon>
        <taxon>Basidiomycota</taxon>
        <taxon>Agaricomycotina</taxon>
        <taxon>Agaricomycetes</taxon>
        <taxon>Agaricomycetidae</taxon>
        <taxon>Agaricales</taxon>
        <taxon>Agaricineae</taxon>
        <taxon>Strophariaceae</taxon>
        <taxon>Agrocybe</taxon>
    </lineage>
</organism>
<feature type="domain" description="DUF6533" evidence="3">
    <location>
        <begin position="30"/>
        <end position="75"/>
    </location>
</feature>
<dbReference type="Pfam" id="PF20151">
    <property type="entry name" value="DUF6533"/>
    <property type="match status" value="1"/>
</dbReference>
<proteinExistence type="predicted"/>
<sequence>MAPSMVSANSTGISDESQLRIGTLAVNAAVVLAILLWDHMLMLPEERSLYGKSEIRQRHPLASWAFICLRYSALISTVAGLFYASFNISHCQVVVSIGQGAAIAVLASAGVIMCARVGAFWDYADAPFALALVACVSMVGSWIGVSTRFRASAGPDVAFGGNCRLHSLPPWTSAGPAAIAAFNCTILGLVFTRMCTQGTLVVSNTGFTLINRACLLYLVCATGSSIAIAILYSINWHDDDLIRLLSASYSVLFMTTMGSRIFLNMQLHNQVLTRVAESNLFTASTWNDEAAMPQPTPLRETDSDFESAPGPTGIQTQQSIDTFSMNSGPPKTLHNYSTHITLSAPPRSIATSKDGGSIKSSSSHSTRRTDYYGAPRSPRSVRGGGSVKSYATSQHSGSGSARRNGTLANPSSRRSTRKGSLMVESTLPATENLKSTWIGV</sequence>
<feature type="transmembrane region" description="Helical" evidence="2">
    <location>
        <begin position="126"/>
        <end position="145"/>
    </location>
</feature>
<feature type="region of interest" description="Disordered" evidence="1">
    <location>
        <begin position="290"/>
        <end position="427"/>
    </location>
</feature>
<evidence type="ECO:0000259" key="3">
    <source>
        <dbReference type="Pfam" id="PF20151"/>
    </source>
</evidence>
<keyword evidence="5" id="KW-1185">Reference proteome</keyword>
<feature type="transmembrane region" description="Helical" evidence="2">
    <location>
        <begin position="174"/>
        <end position="192"/>
    </location>
</feature>
<accession>A0A8H4R4I8</accession>
<evidence type="ECO:0000313" key="5">
    <source>
        <dbReference type="Proteomes" id="UP000521872"/>
    </source>
</evidence>
<evidence type="ECO:0000313" key="4">
    <source>
        <dbReference type="EMBL" id="KAF4622071.1"/>
    </source>
</evidence>
<comment type="caution">
    <text evidence="4">The sequence shown here is derived from an EMBL/GenBank/DDBJ whole genome shotgun (WGS) entry which is preliminary data.</text>
</comment>
<feature type="compositionally biased region" description="Polar residues" evidence="1">
    <location>
        <begin position="313"/>
        <end position="341"/>
    </location>
</feature>
<protein>
    <recommendedName>
        <fullName evidence="3">DUF6533 domain-containing protein</fullName>
    </recommendedName>
</protein>
<keyword evidence="2" id="KW-1133">Transmembrane helix</keyword>
<dbReference type="EMBL" id="JAACJL010000002">
    <property type="protein sequence ID" value="KAF4622071.1"/>
    <property type="molecule type" value="Genomic_DNA"/>
</dbReference>
<feature type="transmembrane region" description="Helical" evidence="2">
    <location>
        <begin position="213"/>
        <end position="235"/>
    </location>
</feature>
<gene>
    <name evidence="4" type="ORF">D9613_009585</name>
</gene>
<name>A0A8H4R4I8_9AGAR</name>
<reference evidence="4 5" key="1">
    <citation type="submission" date="2019-12" db="EMBL/GenBank/DDBJ databases">
        <authorList>
            <person name="Floudas D."/>
            <person name="Bentzer J."/>
            <person name="Ahren D."/>
            <person name="Johansson T."/>
            <person name="Persson P."/>
            <person name="Tunlid A."/>
        </authorList>
    </citation>
    <scope>NUCLEOTIDE SEQUENCE [LARGE SCALE GENOMIC DNA]</scope>
    <source>
        <strain evidence="4 5">CBS 102.39</strain>
    </source>
</reference>
<keyword evidence="2" id="KW-0812">Transmembrane</keyword>
<feature type="compositionally biased region" description="Polar residues" evidence="1">
    <location>
        <begin position="389"/>
        <end position="413"/>
    </location>
</feature>
<feature type="transmembrane region" description="Helical" evidence="2">
    <location>
        <begin position="61"/>
        <end position="86"/>
    </location>
</feature>
<feature type="transmembrane region" description="Helical" evidence="2">
    <location>
        <begin position="20"/>
        <end position="40"/>
    </location>
</feature>
<dbReference type="InterPro" id="IPR045340">
    <property type="entry name" value="DUF6533"/>
</dbReference>
<dbReference type="Proteomes" id="UP000521872">
    <property type="component" value="Unassembled WGS sequence"/>
</dbReference>
<evidence type="ECO:0000256" key="1">
    <source>
        <dbReference type="SAM" id="MobiDB-lite"/>
    </source>
</evidence>
<feature type="transmembrane region" description="Helical" evidence="2">
    <location>
        <begin position="92"/>
        <end position="114"/>
    </location>
</feature>
<feature type="compositionally biased region" description="Low complexity" evidence="1">
    <location>
        <begin position="352"/>
        <end position="364"/>
    </location>
</feature>
<evidence type="ECO:0000256" key="2">
    <source>
        <dbReference type="SAM" id="Phobius"/>
    </source>
</evidence>
<keyword evidence="2" id="KW-0472">Membrane</keyword>